<keyword evidence="2" id="KW-0472">Membrane</keyword>
<feature type="transmembrane region" description="Helical" evidence="2">
    <location>
        <begin position="59"/>
        <end position="80"/>
    </location>
</feature>
<keyword evidence="2" id="KW-0812">Transmembrane</keyword>
<feature type="compositionally biased region" description="Low complexity" evidence="1">
    <location>
        <begin position="129"/>
        <end position="150"/>
    </location>
</feature>
<evidence type="ECO:0000313" key="4">
    <source>
        <dbReference type="Proteomes" id="UP001292094"/>
    </source>
</evidence>
<evidence type="ECO:0000313" key="3">
    <source>
        <dbReference type="EMBL" id="KAK4287532.1"/>
    </source>
</evidence>
<dbReference type="AlphaFoldDB" id="A0AAE1NDR8"/>
<evidence type="ECO:0000256" key="2">
    <source>
        <dbReference type="SAM" id="Phobius"/>
    </source>
</evidence>
<dbReference type="Proteomes" id="UP001292094">
    <property type="component" value="Unassembled WGS sequence"/>
</dbReference>
<name>A0AAE1NDR8_9EUCA</name>
<dbReference type="EMBL" id="JAWZYT010006789">
    <property type="protein sequence ID" value="KAK4287532.1"/>
    <property type="molecule type" value="Genomic_DNA"/>
</dbReference>
<feature type="region of interest" description="Disordered" evidence="1">
    <location>
        <begin position="129"/>
        <end position="161"/>
    </location>
</feature>
<feature type="compositionally biased region" description="Pro residues" evidence="1">
    <location>
        <begin position="151"/>
        <end position="161"/>
    </location>
</feature>
<keyword evidence="4" id="KW-1185">Reference proteome</keyword>
<comment type="caution">
    <text evidence="3">The sequence shown here is derived from an EMBL/GenBank/DDBJ whole genome shotgun (WGS) entry which is preliminary data.</text>
</comment>
<accession>A0AAE1NDR8</accession>
<feature type="transmembrane region" description="Helical" evidence="2">
    <location>
        <begin position="12"/>
        <end position="39"/>
    </location>
</feature>
<reference evidence="3" key="1">
    <citation type="submission" date="2023-11" db="EMBL/GenBank/DDBJ databases">
        <title>Genome assemblies of two species of porcelain crab, Petrolisthes cinctipes and Petrolisthes manimaculis (Anomura: Porcellanidae).</title>
        <authorList>
            <person name="Angst P."/>
        </authorList>
    </citation>
    <scope>NUCLEOTIDE SEQUENCE</scope>
    <source>
        <strain evidence="3">PB745_02</strain>
        <tissue evidence="3">Gill</tissue>
    </source>
</reference>
<protein>
    <submittedName>
        <fullName evidence="3">Uncharacterized protein</fullName>
    </submittedName>
</protein>
<sequence length="161" mass="18281">MVQGIFMCGTFVTMKVAISLGVLGSLTLIIGAITTGIGANEDCYYYDDYNWSWCNNRRTSILISGITCIVLGALVMYLKIRKAPEQRPMLPHNHGVTVVTQPYLQRGNTTFLATTNTPQYPAQYQYPYPQQQLQQQQQQQQQQYIPYPQHQHPPPPPVYSP</sequence>
<gene>
    <name evidence="3" type="ORF">Pmani_039399</name>
</gene>
<evidence type="ECO:0000256" key="1">
    <source>
        <dbReference type="SAM" id="MobiDB-lite"/>
    </source>
</evidence>
<proteinExistence type="predicted"/>
<organism evidence="3 4">
    <name type="scientific">Petrolisthes manimaculis</name>
    <dbReference type="NCBI Taxonomy" id="1843537"/>
    <lineage>
        <taxon>Eukaryota</taxon>
        <taxon>Metazoa</taxon>
        <taxon>Ecdysozoa</taxon>
        <taxon>Arthropoda</taxon>
        <taxon>Crustacea</taxon>
        <taxon>Multicrustacea</taxon>
        <taxon>Malacostraca</taxon>
        <taxon>Eumalacostraca</taxon>
        <taxon>Eucarida</taxon>
        <taxon>Decapoda</taxon>
        <taxon>Pleocyemata</taxon>
        <taxon>Anomura</taxon>
        <taxon>Galatheoidea</taxon>
        <taxon>Porcellanidae</taxon>
        <taxon>Petrolisthes</taxon>
    </lineage>
</organism>
<keyword evidence="2" id="KW-1133">Transmembrane helix</keyword>